<name>A0A3M6T7A2_POCDA</name>
<keyword evidence="1" id="KW-0408">Iron</keyword>
<dbReference type="GO" id="GO:0020037">
    <property type="term" value="F:heme binding"/>
    <property type="evidence" value="ECO:0007669"/>
    <property type="project" value="InterPro"/>
</dbReference>
<keyword evidence="1" id="KW-0349">Heme</keyword>
<dbReference type="CDD" id="cd01040">
    <property type="entry name" value="Mb-like"/>
    <property type="match status" value="1"/>
</dbReference>
<dbReference type="InterPro" id="IPR044399">
    <property type="entry name" value="Mb-like_M"/>
</dbReference>
<dbReference type="SUPFAM" id="SSF46458">
    <property type="entry name" value="Globin-like"/>
    <property type="match status" value="1"/>
</dbReference>
<dbReference type="PROSITE" id="PS01033">
    <property type="entry name" value="GLOBIN"/>
    <property type="match status" value="1"/>
</dbReference>
<dbReference type="GO" id="GO:0005344">
    <property type="term" value="F:oxygen carrier activity"/>
    <property type="evidence" value="ECO:0007669"/>
    <property type="project" value="UniProtKB-KW"/>
</dbReference>
<evidence type="ECO:0000313" key="3">
    <source>
        <dbReference type="EMBL" id="RMX37260.1"/>
    </source>
</evidence>
<dbReference type="InterPro" id="IPR000971">
    <property type="entry name" value="Globin"/>
</dbReference>
<gene>
    <name evidence="3" type="ORF">pdam_00024998</name>
</gene>
<protein>
    <recommendedName>
        <fullName evidence="2">Globin domain-containing protein</fullName>
    </recommendedName>
</protein>
<evidence type="ECO:0000256" key="1">
    <source>
        <dbReference type="RuleBase" id="RU000356"/>
    </source>
</evidence>
<keyword evidence="1" id="KW-0561">Oxygen transport</keyword>
<evidence type="ECO:0000259" key="2">
    <source>
        <dbReference type="PROSITE" id="PS01033"/>
    </source>
</evidence>
<dbReference type="OrthoDB" id="436496at2759"/>
<dbReference type="Proteomes" id="UP000275408">
    <property type="component" value="Unassembled WGS sequence"/>
</dbReference>
<keyword evidence="1" id="KW-0479">Metal-binding</keyword>
<sequence>MLKRESILSPCHSFKIELRTTFESRIASVSKNIRPLAFPADRRLLESNPRIQDIFPAFKNLKLEAVINSRSLNLHVRRVMIALENAVFSLNDAKVFIEYLMNLGDRHKTWPVRLEHFDVCIPLCRSRLFTGTYCCIALYSDVNYRREKYRAI</sequence>
<organism evidence="3 4">
    <name type="scientific">Pocillopora damicornis</name>
    <name type="common">Cauliflower coral</name>
    <name type="synonym">Millepora damicornis</name>
    <dbReference type="NCBI Taxonomy" id="46731"/>
    <lineage>
        <taxon>Eukaryota</taxon>
        <taxon>Metazoa</taxon>
        <taxon>Cnidaria</taxon>
        <taxon>Anthozoa</taxon>
        <taxon>Hexacorallia</taxon>
        <taxon>Scleractinia</taxon>
        <taxon>Astrocoeniina</taxon>
        <taxon>Pocilloporidae</taxon>
        <taxon>Pocillopora</taxon>
    </lineage>
</organism>
<evidence type="ECO:0000313" key="4">
    <source>
        <dbReference type="Proteomes" id="UP000275408"/>
    </source>
</evidence>
<dbReference type="Gene3D" id="1.10.490.10">
    <property type="entry name" value="Globins"/>
    <property type="match status" value="1"/>
</dbReference>
<comment type="caution">
    <text evidence="3">The sequence shown here is derived from an EMBL/GenBank/DDBJ whole genome shotgun (WGS) entry which is preliminary data.</text>
</comment>
<dbReference type="Pfam" id="PF00042">
    <property type="entry name" value="Globin"/>
    <property type="match status" value="1"/>
</dbReference>
<dbReference type="InterPro" id="IPR012292">
    <property type="entry name" value="Globin/Proto"/>
</dbReference>
<comment type="similarity">
    <text evidence="1">Belongs to the globin family.</text>
</comment>
<keyword evidence="1" id="KW-0813">Transport</keyword>
<dbReference type="GO" id="GO:0019825">
    <property type="term" value="F:oxygen binding"/>
    <property type="evidence" value="ECO:0007669"/>
    <property type="project" value="InterPro"/>
</dbReference>
<dbReference type="EMBL" id="RCHS01004175">
    <property type="protein sequence ID" value="RMX37260.1"/>
    <property type="molecule type" value="Genomic_DNA"/>
</dbReference>
<keyword evidence="4" id="KW-1185">Reference proteome</keyword>
<dbReference type="AlphaFoldDB" id="A0A3M6T7A2"/>
<dbReference type="InterPro" id="IPR009050">
    <property type="entry name" value="Globin-like_sf"/>
</dbReference>
<reference evidence="3 4" key="1">
    <citation type="journal article" date="2018" name="Sci. Rep.">
        <title>Comparative analysis of the Pocillopora damicornis genome highlights role of immune system in coral evolution.</title>
        <authorList>
            <person name="Cunning R."/>
            <person name="Bay R.A."/>
            <person name="Gillette P."/>
            <person name="Baker A.C."/>
            <person name="Traylor-Knowles N."/>
        </authorList>
    </citation>
    <scope>NUCLEOTIDE SEQUENCE [LARGE SCALE GENOMIC DNA]</scope>
    <source>
        <strain evidence="3">RSMAS</strain>
        <tissue evidence="3">Whole animal</tissue>
    </source>
</reference>
<proteinExistence type="inferred from homology"/>
<accession>A0A3M6T7A2</accession>
<feature type="domain" description="Globin" evidence="2">
    <location>
        <begin position="13"/>
        <end position="152"/>
    </location>
</feature>